<dbReference type="KEGG" id="mbah:HYN46_15425"/>
<proteinExistence type="predicted"/>
<dbReference type="Pfam" id="PF12697">
    <property type="entry name" value="Abhydrolase_6"/>
    <property type="match status" value="1"/>
</dbReference>
<dbReference type="OrthoDB" id="9779853at2"/>
<dbReference type="PANTHER" id="PTHR46438">
    <property type="entry name" value="ALPHA/BETA-HYDROLASES SUPERFAMILY PROTEIN"/>
    <property type="match status" value="1"/>
</dbReference>
<keyword evidence="3" id="KW-1185">Reference proteome</keyword>
<evidence type="ECO:0000313" key="2">
    <source>
        <dbReference type="EMBL" id="AXI04106.1"/>
    </source>
</evidence>
<gene>
    <name evidence="2" type="ORF">HYN46_15425</name>
</gene>
<dbReference type="EMBL" id="CP031222">
    <property type="protein sequence ID" value="AXI04106.1"/>
    <property type="molecule type" value="Genomic_DNA"/>
</dbReference>
<protein>
    <submittedName>
        <fullName evidence="2">Alpha/beta hydrolase</fullName>
    </submittedName>
</protein>
<keyword evidence="2" id="KW-0378">Hydrolase</keyword>
<dbReference type="InterPro" id="IPR029058">
    <property type="entry name" value="AB_hydrolase_fold"/>
</dbReference>
<dbReference type="GO" id="GO:0016787">
    <property type="term" value="F:hydrolase activity"/>
    <property type="evidence" value="ECO:0007669"/>
    <property type="project" value="UniProtKB-KW"/>
</dbReference>
<dbReference type="PANTHER" id="PTHR46438:SF11">
    <property type="entry name" value="LIPASE-RELATED"/>
    <property type="match status" value="1"/>
</dbReference>
<accession>A0A345P9Z7</accession>
<evidence type="ECO:0000313" key="3">
    <source>
        <dbReference type="Proteomes" id="UP000253940"/>
    </source>
</evidence>
<name>A0A345P9Z7_9GAMM</name>
<dbReference type="Proteomes" id="UP000253940">
    <property type="component" value="Chromosome"/>
</dbReference>
<feature type="domain" description="AB hydrolase-1" evidence="1">
    <location>
        <begin position="79"/>
        <end position="271"/>
    </location>
</feature>
<organism evidence="2 3">
    <name type="scientific">Aquirhabdus parva</name>
    <dbReference type="NCBI Taxonomy" id="2283318"/>
    <lineage>
        <taxon>Bacteria</taxon>
        <taxon>Pseudomonadati</taxon>
        <taxon>Pseudomonadota</taxon>
        <taxon>Gammaproteobacteria</taxon>
        <taxon>Moraxellales</taxon>
        <taxon>Moraxellaceae</taxon>
        <taxon>Aquirhabdus</taxon>
    </lineage>
</organism>
<evidence type="ECO:0000259" key="1">
    <source>
        <dbReference type="Pfam" id="PF12697"/>
    </source>
</evidence>
<dbReference type="AlphaFoldDB" id="A0A345P9Z7"/>
<dbReference type="Gene3D" id="3.40.50.1820">
    <property type="entry name" value="alpha/beta hydrolase"/>
    <property type="match status" value="1"/>
</dbReference>
<reference evidence="2 3" key="1">
    <citation type="submission" date="2018-07" db="EMBL/GenBank/DDBJ databases">
        <title>Genome sequencing of Moraxellaceae gen. HYN0046.</title>
        <authorList>
            <person name="Kim M."/>
            <person name="Yi H."/>
        </authorList>
    </citation>
    <scope>NUCLEOTIDE SEQUENCE [LARGE SCALE GENOMIC DNA]</scope>
    <source>
        <strain evidence="2 3">HYN0046</strain>
    </source>
</reference>
<dbReference type="SUPFAM" id="SSF53474">
    <property type="entry name" value="alpha/beta-Hydrolases"/>
    <property type="match status" value="1"/>
</dbReference>
<sequence length="281" mass="30412">MMIIIYNIRQGQRRRVAMNNASITPQRFSPRDIAMRFLTPDPRKQAAVSQLGNWVESTRMITTQAGQVHVSSAGQGPLVMFVHGWEGSILDFEPLIMATLAQGFSVAAIDLPAHGRSEGKRTSIPACAKALLEIQAGLGQDFYVVVAHSLGAGISGDALERGLVAGKVVLISPPRRFMDGIDMTAAQLGYDEMARQEMIDTLREFGVDPVHVDLQKSATHLTIPALILHSDDDRVIPIIAAQSVAAAWAGSRFVPLTGLGHRRLLADAEVIREVVCFLGEA</sequence>
<dbReference type="InterPro" id="IPR000073">
    <property type="entry name" value="AB_hydrolase_1"/>
</dbReference>